<feature type="compositionally biased region" description="Basic and acidic residues" evidence="1">
    <location>
        <begin position="437"/>
        <end position="449"/>
    </location>
</feature>
<proteinExistence type="predicted"/>
<dbReference type="AlphaFoldDB" id="A0AAN7Q2H7"/>
<name>A0AAN7Q2H7_9COLE</name>
<feature type="region of interest" description="Disordered" evidence="1">
    <location>
        <begin position="549"/>
        <end position="670"/>
    </location>
</feature>
<dbReference type="EMBL" id="JARPUR010000004">
    <property type="protein sequence ID" value="KAK4876965.1"/>
    <property type="molecule type" value="Genomic_DNA"/>
</dbReference>
<dbReference type="PANTHER" id="PTHR15491:SF18">
    <property type="entry name" value="CIZ1 ZINC FINGER PROTEIN, ISOFORM A"/>
    <property type="match status" value="1"/>
</dbReference>
<reference evidence="3" key="1">
    <citation type="submission" date="2023-01" db="EMBL/GenBank/DDBJ databases">
        <title>Key to firefly adult light organ development and bioluminescence: homeobox transcription factors regulate luciferase expression and transportation to peroxisome.</title>
        <authorList>
            <person name="Fu X."/>
        </authorList>
    </citation>
    <scope>NUCLEOTIDE SEQUENCE [LARGE SCALE GENOMIC DNA]</scope>
</reference>
<feature type="region of interest" description="Disordered" evidence="1">
    <location>
        <begin position="1"/>
        <end position="195"/>
    </location>
</feature>
<gene>
    <name evidence="2" type="ORF">RN001_009471</name>
</gene>
<dbReference type="InterPro" id="IPR026811">
    <property type="entry name" value="CIZ1"/>
</dbReference>
<feature type="compositionally biased region" description="Polar residues" evidence="1">
    <location>
        <begin position="125"/>
        <end position="137"/>
    </location>
</feature>
<accession>A0AAN7Q2H7</accession>
<feature type="compositionally biased region" description="Basic and acidic residues" evidence="1">
    <location>
        <begin position="237"/>
        <end position="302"/>
    </location>
</feature>
<organism evidence="2 3">
    <name type="scientific">Aquatica leii</name>
    <dbReference type="NCBI Taxonomy" id="1421715"/>
    <lineage>
        <taxon>Eukaryota</taxon>
        <taxon>Metazoa</taxon>
        <taxon>Ecdysozoa</taxon>
        <taxon>Arthropoda</taxon>
        <taxon>Hexapoda</taxon>
        <taxon>Insecta</taxon>
        <taxon>Pterygota</taxon>
        <taxon>Neoptera</taxon>
        <taxon>Endopterygota</taxon>
        <taxon>Coleoptera</taxon>
        <taxon>Polyphaga</taxon>
        <taxon>Elateriformia</taxon>
        <taxon>Elateroidea</taxon>
        <taxon>Lampyridae</taxon>
        <taxon>Luciolinae</taxon>
        <taxon>Aquatica</taxon>
    </lineage>
</organism>
<feature type="compositionally biased region" description="Basic and acidic residues" evidence="1">
    <location>
        <begin position="627"/>
        <end position="670"/>
    </location>
</feature>
<evidence type="ECO:0000313" key="2">
    <source>
        <dbReference type="EMBL" id="KAK4876965.1"/>
    </source>
</evidence>
<protein>
    <recommendedName>
        <fullName evidence="4">Zinc finger protein on ecdysone puffs</fullName>
    </recommendedName>
</protein>
<sequence length="670" mass="77075">MSYYRPSFSQTVAMTRGRGFSSSYRGSSVRSSWGGPSERGRGNYGSSSRGGRFPSSYSNSMDSRSKYPGSADRYSGSRGYDDYKPYRADVSGGGYTGREGQRSPERKRLRPEAPSSRRSHEGDGFNSSSGRYQSNSFSEHRSFSRDRRPPSYSASRDDFRRSSRTLSSSTPRGGYRGRISSRGLRGARLRDVPPRRRMVETSYAIRKRLMPRLSSDYTRRLKISRLRSAITRRAAIRKRDSTDKEDSEEKKESDNEASDEKKTENDGNDENDAKDGDAENKETTQKTPKKENDKEDSDTEKPHRKDFIKLACPHCNVKCLTFGKYSAHLHSSRHVTAMRHVAMKQKSVLARMRLTQRNAQRELEKSTDDLAPRTNFCPLCKLNYKQPKATHQASDSHKNMKKFLMPYCRVCRITFKSPMLYETHICSIEHIKRKARNEMNGDKSDKDDGSGNEEDNLENFMTIDSVGDVDDEEEGKKKEVEGKPKEKINVGIEQIRKIEVYYCELCHMYLPRVEDADLERTLAKHCKQRTHMQRYIRYKEDKEIASRAERLQRKETAEKEREKNKLKDQKVEGEGDAKTGKTDEKGEDEETIDDKLWADDVNKDLGDILAEAESGNKSSDEDEEDAHTEGQRYDRFRYSEKNGEEKKEEEVKEDAASTEKKPEEAKEESK</sequence>
<comment type="caution">
    <text evidence="2">The sequence shown here is derived from an EMBL/GenBank/DDBJ whole genome shotgun (WGS) entry which is preliminary data.</text>
</comment>
<feature type="compositionally biased region" description="Basic and acidic residues" evidence="1">
    <location>
        <begin position="138"/>
        <end position="161"/>
    </location>
</feature>
<feature type="compositionally biased region" description="Basic and acidic residues" evidence="1">
    <location>
        <begin position="593"/>
        <end position="606"/>
    </location>
</feature>
<feature type="region of interest" description="Disordered" evidence="1">
    <location>
        <begin position="236"/>
        <end position="302"/>
    </location>
</feature>
<feature type="compositionally biased region" description="Basic and acidic residues" evidence="1">
    <location>
        <begin position="549"/>
        <end position="584"/>
    </location>
</feature>
<dbReference type="PANTHER" id="PTHR15491">
    <property type="match status" value="1"/>
</dbReference>
<feature type="region of interest" description="Disordered" evidence="1">
    <location>
        <begin position="437"/>
        <end position="481"/>
    </location>
</feature>
<feature type="compositionally biased region" description="Low complexity" evidence="1">
    <location>
        <begin position="16"/>
        <end position="36"/>
    </location>
</feature>
<evidence type="ECO:0008006" key="4">
    <source>
        <dbReference type="Google" id="ProtNLM"/>
    </source>
</evidence>
<feature type="compositionally biased region" description="Low complexity" evidence="1">
    <location>
        <begin position="164"/>
        <end position="186"/>
    </location>
</feature>
<dbReference type="Proteomes" id="UP001353858">
    <property type="component" value="Unassembled WGS sequence"/>
</dbReference>
<evidence type="ECO:0000313" key="3">
    <source>
        <dbReference type="Proteomes" id="UP001353858"/>
    </source>
</evidence>
<feature type="compositionally biased region" description="Low complexity" evidence="1">
    <location>
        <begin position="44"/>
        <end position="58"/>
    </location>
</feature>
<evidence type="ECO:0000256" key="1">
    <source>
        <dbReference type="SAM" id="MobiDB-lite"/>
    </source>
</evidence>
<keyword evidence="3" id="KW-1185">Reference proteome</keyword>